<dbReference type="Proteomes" id="UP000392064">
    <property type="component" value="Chromosome"/>
</dbReference>
<keyword evidence="3" id="KW-1185">Reference proteome</keyword>
<feature type="compositionally biased region" description="Low complexity" evidence="1">
    <location>
        <begin position="113"/>
        <end position="142"/>
    </location>
</feature>
<dbReference type="KEGG" id="aef:GEV26_10835"/>
<evidence type="ECO:0000256" key="1">
    <source>
        <dbReference type="SAM" id="MobiDB-lite"/>
    </source>
</evidence>
<feature type="compositionally biased region" description="Basic and acidic residues" evidence="1">
    <location>
        <begin position="55"/>
        <end position="92"/>
    </location>
</feature>
<dbReference type="RefSeq" id="WP_153653084.1">
    <property type="nucleotide sequence ID" value="NZ_CP045737.1"/>
</dbReference>
<sequence length="191" mass="20050">MRIFKHPLKKLTLLTAFGGGYVLGAKAGRERYEQIRQAAQQVKSDPRVQQATAQAEDRVREAATKVTEDPRIKSVVERGEDVLRDAGFKGSDDQSSSSETSSSSDDAPAGKHSSTPSSSTPSSSAPSPADMPAAGPAAGSAAVNPLLADDHVAIEDEIVYTSGPDIEESIDELVDTDVADQPISGDRRGDA</sequence>
<evidence type="ECO:0000313" key="3">
    <source>
        <dbReference type="Proteomes" id="UP000392064"/>
    </source>
</evidence>
<gene>
    <name evidence="2" type="ORF">GEV26_10835</name>
</gene>
<evidence type="ECO:0008006" key="4">
    <source>
        <dbReference type="Google" id="ProtNLM"/>
    </source>
</evidence>
<feature type="compositionally biased region" description="Low complexity" evidence="1">
    <location>
        <begin position="93"/>
        <end position="106"/>
    </location>
</feature>
<reference evidence="2 3" key="1">
    <citation type="submission" date="2019-11" db="EMBL/GenBank/DDBJ databases">
        <authorList>
            <person name="Li J."/>
        </authorList>
    </citation>
    <scope>NUCLEOTIDE SEQUENCE [LARGE SCALE GENOMIC DNA]</scope>
    <source>
        <strain evidence="2 3">MF47</strain>
    </source>
</reference>
<feature type="region of interest" description="Disordered" evidence="1">
    <location>
        <begin position="158"/>
        <end position="191"/>
    </location>
</feature>
<feature type="region of interest" description="Disordered" evidence="1">
    <location>
        <begin position="37"/>
        <end position="142"/>
    </location>
</feature>
<dbReference type="AlphaFoldDB" id="A0A5Q2MGP3"/>
<organism evidence="2 3">
    <name type="scientific">Aeromicrobium yanjiei</name>
    <dbReference type="NCBI Taxonomy" id="2662028"/>
    <lineage>
        <taxon>Bacteria</taxon>
        <taxon>Bacillati</taxon>
        <taxon>Actinomycetota</taxon>
        <taxon>Actinomycetes</taxon>
        <taxon>Propionibacteriales</taxon>
        <taxon>Nocardioidaceae</taxon>
        <taxon>Aeromicrobium</taxon>
    </lineage>
</organism>
<feature type="compositionally biased region" description="Polar residues" evidence="1">
    <location>
        <begin position="37"/>
        <end position="53"/>
    </location>
</feature>
<evidence type="ECO:0000313" key="2">
    <source>
        <dbReference type="EMBL" id="QGG41818.1"/>
    </source>
</evidence>
<name>A0A5Q2MGP3_9ACTN</name>
<protein>
    <recommendedName>
        <fullName evidence="4">YtxH domain-containing protein</fullName>
    </recommendedName>
</protein>
<dbReference type="EMBL" id="CP045737">
    <property type="protein sequence ID" value="QGG41818.1"/>
    <property type="molecule type" value="Genomic_DNA"/>
</dbReference>
<feature type="compositionally biased region" description="Acidic residues" evidence="1">
    <location>
        <begin position="165"/>
        <end position="178"/>
    </location>
</feature>
<accession>A0A5Q2MGP3</accession>
<proteinExistence type="predicted"/>